<evidence type="ECO:0000313" key="2">
    <source>
        <dbReference type="EMBL" id="GAA3693389.1"/>
    </source>
</evidence>
<keyword evidence="3" id="KW-1185">Reference proteome</keyword>
<dbReference type="Pfam" id="PF01966">
    <property type="entry name" value="HD"/>
    <property type="match status" value="1"/>
</dbReference>
<gene>
    <name evidence="2" type="ORF">GCM10022224_068640</name>
</gene>
<dbReference type="Proteomes" id="UP001500902">
    <property type="component" value="Unassembled WGS sequence"/>
</dbReference>
<dbReference type="EMBL" id="BAAAZP010000138">
    <property type="protein sequence ID" value="GAA3693389.1"/>
    <property type="molecule type" value="Genomic_DNA"/>
</dbReference>
<organism evidence="2 3">
    <name type="scientific">Nonomuraea antimicrobica</name>
    <dbReference type="NCBI Taxonomy" id="561173"/>
    <lineage>
        <taxon>Bacteria</taxon>
        <taxon>Bacillati</taxon>
        <taxon>Actinomycetota</taxon>
        <taxon>Actinomycetes</taxon>
        <taxon>Streptosporangiales</taxon>
        <taxon>Streptosporangiaceae</taxon>
        <taxon>Nonomuraea</taxon>
    </lineage>
</organism>
<comment type="caution">
    <text evidence="2">The sequence shown here is derived from an EMBL/GenBank/DDBJ whole genome shotgun (WGS) entry which is preliminary data.</text>
</comment>
<dbReference type="Gene3D" id="1.10.3210.10">
    <property type="entry name" value="Hypothetical protein af1432"/>
    <property type="match status" value="1"/>
</dbReference>
<feature type="domain" description="HD" evidence="1">
    <location>
        <begin position="49"/>
        <end position="138"/>
    </location>
</feature>
<name>A0ABP7CS51_9ACTN</name>
<sequence length="197" mass="21883">MTTAPGLHQALTDPPPRPLPHRAEQLLRELDAPPRLAAHLRAVHDTALDLLSWLAEHHPEVAVDREAVLFGAATHDIGKCLHPGELSGPGSRHEPDGHRLLLSMGVPERLARFARTHASWDDPKTTLEDHLVSLADKVWKARRTPDLEQLVVDRLAREAPPWQVFMRLDDVLTTIADGADARLAFQNAYPITTQAPR</sequence>
<reference evidence="3" key="1">
    <citation type="journal article" date="2019" name="Int. J. Syst. Evol. Microbiol.">
        <title>The Global Catalogue of Microorganisms (GCM) 10K type strain sequencing project: providing services to taxonomists for standard genome sequencing and annotation.</title>
        <authorList>
            <consortium name="The Broad Institute Genomics Platform"/>
            <consortium name="The Broad Institute Genome Sequencing Center for Infectious Disease"/>
            <person name="Wu L."/>
            <person name="Ma J."/>
        </authorList>
    </citation>
    <scope>NUCLEOTIDE SEQUENCE [LARGE SCALE GENOMIC DNA]</scope>
    <source>
        <strain evidence="3">JCM 16904</strain>
    </source>
</reference>
<proteinExistence type="predicted"/>
<dbReference type="InterPro" id="IPR006674">
    <property type="entry name" value="HD_domain"/>
</dbReference>
<dbReference type="RefSeq" id="WP_344887362.1">
    <property type="nucleotide sequence ID" value="NZ_BAAAZP010000138.1"/>
</dbReference>
<evidence type="ECO:0000259" key="1">
    <source>
        <dbReference type="Pfam" id="PF01966"/>
    </source>
</evidence>
<accession>A0ABP7CS51</accession>
<dbReference type="SUPFAM" id="SSF109604">
    <property type="entry name" value="HD-domain/PDEase-like"/>
    <property type="match status" value="1"/>
</dbReference>
<protein>
    <submittedName>
        <fullName evidence="2">HD domain-containing protein</fullName>
    </submittedName>
</protein>
<evidence type="ECO:0000313" key="3">
    <source>
        <dbReference type="Proteomes" id="UP001500902"/>
    </source>
</evidence>